<keyword evidence="1" id="KW-0472">Membrane</keyword>
<sequence>MPQNGPAVTRSQRSTVSRLPRAGQRGISLFGLLFWAVLLAFVGVVGARVFPTVLEYYTIQRVINRIASESPATVPAVRADFERARQIEYSIVSITASDLEIGKQNDKVKISFAYDKQIPLMGPAYLLIKYEGSSR</sequence>
<name>A0A840L6E7_9BURK</name>
<evidence type="ECO:0000313" key="2">
    <source>
        <dbReference type="EMBL" id="MBB4842383.1"/>
    </source>
</evidence>
<evidence type="ECO:0000313" key="3">
    <source>
        <dbReference type="Proteomes" id="UP000562027"/>
    </source>
</evidence>
<keyword evidence="1" id="KW-0812">Transmembrane</keyword>
<comment type="caution">
    <text evidence="2">The sequence shown here is derived from an EMBL/GenBank/DDBJ whole genome shotgun (WGS) entry which is preliminary data.</text>
</comment>
<accession>A0A840L6E7</accession>
<reference evidence="2 3" key="1">
    <citation type="submission" date="2020-08" db="EMBL/GenBank/DDBJ databases">
        <title>Functional genomics of gut bacteria from endangered species of beetles.</title>
        <authorList>
            <person name="Carlos-Shanley C."/>
        </authorList>
    </citation>
    <scope>NUCLEOTIDE SEQUENCE [LARGE SCALE GENOMIC DNA]</scope>
    <source>
        <strain evidence="2 3">S00239</strain>
    </source>
</reference>
<gene>
    <name evidence="2" type="ORF">HNP55_000878</name>
</gene>
<dbReference type="RefSeq" id="WP_184296522.1">
    <property type="nucleotide sequence ID" value="NZ_JACHLP010000001.1"/>
</dbReference>
<feature type="transmembrane region" description="Helical" evidence="1">
    <location>
        <begin position="27"/>
        <end position="50"/>
    </location>
</feature>
<dbReference type="InterPro" id="IPR032314">
    <property type="entry name" value="DUF4845"/>
</dbReference>
<proteinExistence type="predicted"/>
<dbReference type="Proteomes" id="UP000562027">
    <property type="component" value="Unassembled WGS sequence"/>
</dbReference>
<dbReference type="AlphaFoldDB" id="A0A840L6E7"/>
<organism evidence="2 3">
    <name type="scientific">Roseateles oligotrophus</name>
    <dbReference type="NCBI Taxonomy" id="1769250"/>
    <lineage>
        <taxon>Bacteria</taxon>
        <taxon>Pseudomonadati</taxon>
        <taxon>Pseudomonadota</taxon>
        <taxon>Betaproteobacteria</taxon>
        <taxon>Burkholderiales</taxon>
        <taxon>Sphaerotilaceae</taxon>
        <taxon>Roseateles</taxon>
    </lineage>
</organism>
<evidence type="ECO:0000256" key="1">
    <source>
        <dbReference type="SAM" id="Phobius"/>
    </source>
</evidence>
<dbReference type="Pfam" id="PF16137">
    <property type="entry name" value="DUF4845"/>
    <property type="match status" value="1"/>
</dbReference>
<keyword evidence="1" id="KW-1133">Transmembrane helix</keyword>
<protein>
    <recommendedName>
        <fullName evidence="4">DUF4845 domain-containing protein</fullName>
    </recommendedName>
</protein>
<dbReference type="EMBL" id="JACHLP010000001">
    <property type="protein sequence ID" value="MBB4842383.1"/>
    <property type="molecule type" value="Genomic_DNA"/>
</dbReference>
<keyword evidence="3" id="KW-1185">Reference proteome</keyword>
<evidence type="ECO:0008006" key="4">
    <source>
        <dbReference type="Google" id="ProtNLM"/>
    </source>
</evidence>